<feature type="transmembrane region" description="Helical" evidence="1">
    <location>
        <begin position="29"/>
        <end position="46"/>
    </location>
</feature>
<sequence length="143" mass="16805">MNETQRLLYSSLISIRNNEANLLWTRNQLFFLINSAAFSLVITRIGTVNWTYGLACFAGIILSILWFCVVIMAHRWIDYWDSVLASLETRESQARLVFRGEEWENTRFASPRSDEVLSVLVWVFILARVVIFHSWLDYFWFGA</sequence>
<organism evidence="2 3">
    <name type="scientific">Candidatus Taylorbacteria bacterium RIFCSPHIGHO2_02_FULL_46_13</name>
    <dbReference type="NCBI Taxonomy" id="1802312"/>
    <lineage>
        <taxon>Bacteria</taxon>
        <taxon>Candidatus Tayloriibacteriota</taxon>
    </lineage>
</organism>
<dbReference type="STRING" id="1802312.A3C06_03590"/>
<comment type="caution">
    <text evidence="2">The sequence shown here is derived from an EMBL/GenBank/DDBJ whole genome shotgun (WGS) entry which is preliminary data.</text>
</comment>
<name>A0A1G2MQK3_9BACT</name>
<evidence type="ECO:0000256" key="1">
    <source>
        <dbReference type="SAM" id="Phobius"/>
    </source>
</evidence>
<keyword evidence="1" id="KW-0472">Membrane</keyword>
<keyword evidence="1" id="KW-0812">Transmembrane</keyword>
<dbReference type="InterPro" id="IPR056918">
    <property type="entry name" value="8xMP"/>
</dbReference>
<gene>
    <name evidence="2" type="ORF">A3C06_03590</name>
</gene>
<protein>
    <submittedName>
        <fullName evidence="2">Uncharacterized protein</fullName>
    </submittedName>
</protein>
<evidence type="ECO:0000313" key="3">
    <source>
        <dbReference type="Proteomes" id="UP000177565"/>
    </source>
</evidence>
<keyword evidence="1" id="KW-1133">Transmembrane helix</keyword>
<feature type="transmembrane region" description="Helical" evidence="1">
    <location>
        <begin position="116"/>
        <end position="136"/>
    </location>
</feature>
<evidence type="ECO:0000313" key="2">
    <source>
        <dbReference type="EMBL" id="OHA26180.1"/>
    </source>
</evidence>
<dbReference type="Pfam" id="PF24838">
    <property type="entry name" value="8xMP"/>
    <property type="match status" value="1"/>
</dbReference>
<reference evidence="2 3" key="1">
    <citation type="journal article" date="2016" name="Nat. Commun.">
        <title>Thousands of microbial genomes shed light on interconnected biogeochemical processes in an aquifer system.</title>
        <authorList>
            <person name="Anantharaman K."/>
            <person name="Brown C.T."/>
            <person name="Hug L.A."/>
            <person name="Sharon I."/>
            <person name="Castelle C.J."/>
            <person name="Probst A.J."/>
            <person name="Thomas B.C."/>
            <person name="Singh A."/>
            <person name="Wilkins M.J."/>
            <person name="Karaoz U."/>
            <person name="Brodie E.L."/>
            <person name="Williams K.H."/>
            <person name="Hubbard S.S."/>
            <person name="Banfield J.F."/>
        </authorList>
    </citation>
    <scope>NUCLEOTIDE SEQUENCE [LARGE SCALE GENOMIC DNA]</scope>
</reference>
<dbReference type="EMBL" id="MHRQ01000025">
    <property type="protein sequence ID" value="OHA26180.1"/>
    <property type="molecule type" value="Genomic_DNA"/>
</dbReference>
<accession>A0A1G2MQK3</accession>
<proteinExistence type="predicted"/>
<feature type="transmembrane region" description="Helical" evidence="1">
    <location>
        <begin position="52"/>
        <end position="73"/>
    </location>
</feature>
<dbReference type="Proteomes" id="UP000177565">
    <property type="component" value="Unassembled WGS sequence"/>
</dbReference>
<dbReference type="AlphaFoldDB" id="A0A1G2MQK3"/>